<evidence type="ECO:0000256" key="2">
    <source>
        <dbReference type="ARBA" id="ARBA00022475"/>
    </source>
</evidence>
<proteinExistence type="predicted"/>
<dbReference type="EMBL" id="DXGD01000479">
    <property type="protein sequence ID" value="HIX01014.1"/>
    <property type="molecule type" value="Genomic_DNA"/>
</dbReference>
<feature type="transmembrane region" description="Helical" evidence="6">
    <location>
        <begin position="96"/>
        <end position="118"/>
    </location>
</feature>
<name>A0A9D2A8U5_9MICC</name>
<feature type="transmembrane region" description="Helical" evidence="6">
    <location>
        <begin position="296"/>
        <end position="321"/>
    </location>
</feature>
<feature type="transmembrane region" description="Helical" evidence="6">
    <location>
        <begin position="51"/>
        <end position="75"/>
    </location>
</feature>
<dbReference type="GO" id="GO:0005886">
    <property type="term" value="C:plasma membrane"/>
    <property type="evidence" value="ECO:0007669"/>
    <property type="project" value="UniProtKB-SubCell"/>
</dbReference>
<keyword evidence="2" id="KW-1003">Cell membrane</keyword>
<dbReference type="PIRSF" id="PIRSF006060">
    <property type="entry name" value="AA_transporter"/>
    <property type="match status" value="1"/>
</dbReference>
<sequence length="486" mass="51354">MSHHTTVDSGEERHFKRSVSNLGVFCLGFGSMIGFGWIVLTGGWISEAGAGGAALAFLIGGGMMALVGLVYGELASAMPLAGGEHNYLLRGFGPRLALLGSWGIIGGYVTVSMFQSVAVPRAVNYLFPDLSQIPMYSIGGEPVYLTWALVGTATAVVLTWMNIRGMKGSSLFQTSIIMFLLLVAVIMLISTLFAGKVENVQPVFANGSVGVVAVLVVVPFLFVGFDVIPQSAEEANVPPRQLGKLILISVLGATAFYIVIVLTTAFAAPADQISGFDLATGDALAYMLDNDVWGHLVIAGGLAGVITTWNAFMVGASRLMWAMASCGMIPKWFGRMHPTNGTPVNALLFLGIVTGVAPFFGLAMLDWAVDAGGPSIVITYFMVALVFLILRKREPDMERPMRVGRKGSTGVVVGVLAAAATAGMLVLYVPGLPAQMGAAPWIIFAAWWIAGVIFALRLPGGIAPGHDAEERLRVAIARRREGSRQS</sequence>
<dbReference type="PANTHER" id="PTHR42770:SF7">
    <property type="entry name" value="MEMBRANE PROTEIN"/>
    <property type="match status" value="1"/>
</dbReference>
<feature type="transmembrane region" description="Helical" evidence="6">
    <location>
        <begin position="144"/>
        <end position="163"/>
    </location>
</feature>
<keyword evidence="4 6" id="KW-1133">Transmembrane helix</keyword>
<organism evidence="7 8">
    <name type="scientific">Candidatus Nesterenkonia stercoripullorum</name>
    <dbReference type="NCBI Taxonomy" id="2838701"/>
    <lineage>
        <taxon>Bacteria</taxon>
        <taxon>Bacillati</taxon>
        <taxon>Actinomycetota</taxon>
        <taxon>Actinomycetes</taxon>
        <taxon>Micrococcales</taxon>
        <taxon>Micrococcaceae</taxon>
        <taxon>Nesterenkonia</taxon>
    </lineage>
</organism>
<keyword evidence="5 6" id="KW-0472">Membrane</keyword>
<comment type="caution">
    <text evidence="7">The sequence shown here is derived from an EMBL/GenBank/DDBJ whole genome shotgun (WGS) entry which is preliminary data.</text>
</comment>
<reference evidence="7" key="2">
    <citation type="submission" date="2021-04" db="EMBL/GenBank/DDBJ databases">
        <authorList>
            <person name="Gilroy R."/>
        </authorList>
    </citation>
    <scope>NUCLEOTIDE SEQUENCE</scope>
    <source>
        <strain evidence="7">ChiHejej3B27-3195</strain>
    </source>
</reference>
<reference evidence="7" key="1">
    <citation type="journal article" date="2021" name="PeerJ">
        <title>Extensive microbial diversity within the chicken gut microbiome revealed by metagenomics and culture.</title>
        <authorList>
            <person name="Gilroy R."/>
            <person name="Ravi A."/>
            <person name="Getino M."/>
            <person name="Pursley I."/>
            <person name="Horton D.L."/>
            <person name="Alikhan N.F."/>
            <person name="Baker D."/>
            <person name="Gharbi K."/>
            <person name="Hall N."/>
            <person name="Watson M."/>
            <person name="Adriaenssens E.M."/>
            <person name="Foster-Nyarko E."/>
            <person name="Jarju S."/>
            <person name="Secka A."/>
            <person name="Antonio M."/>
            <person name="Oren A."/>
            <person name="Chaudhuri R.R."/>
            <person name="La Ragione R."/>
            <person name="Hildebrand F."/>
            <person name="Pallen M.J."/>
        </authorList>
    </citation>
    <scope>NUCLEOTIDE SEQUENCE</scope>
    <source>
        <strain evidence="7">ChiHejej3B27-3195</strain>
    </source>
</reference>
<feature type="transmembrane region" description="Helical" evidence="6">
    <location>
        <begin position="438"/>
        <end position="456"/>
    </location>
</feature>
<evidence type="ECO:0000256" key="3">
    <source>
        <dbReference type="ARBA" id="ARBA00022692"/>
    </source>
</evidence>
<dbReference type="Gene3D" id="1.20.1740.10">
    <property type="entry name" value="Amino acid/polyamine transporter I"/>
    <property type="match status" value="1"/>
</dbReference>
<gene>
    <name evidence="7" type="ORF">H9871_12825</name>
</gene>
<dbReference type="GO" id="GO:0022857">
    <property type="term" value="F:transmembrane transporter activity"/>
    <property type="evidence" value="ECO:0007669"/>
    <property type="project" value="InterPro"/>
</dbReference>
<dbReference type="Proteomes" id="UP000824151">
    <property type="component" value="Unassembled WGS sequence"/>
</dbReference>
<accession>A0A9D2A8U5</accession>
<evidence type="ECO:0000256" key="4">
    <source>
        <dbReference type="ARBA" id="ARBA00022989"/>
    </source>
</evidence>
<evidence type="ECO:0000256" key="6">
    <source>
        <dbReference type="SAM" id="Phobius"/>
    </source>
</evidence>
<comment type="subcellular location">
    <subcellularLocation>
        <location evidence="1">Cell membrane</location>
        <topology evidence="1">Multi-pass membrane protein</topology>
    </subcellularLocation>
</comment>
<evidence type="ECO:0000313" key="8">
    <source>
        <dbReference type="Proteomes" id="UP000824151"/>
    </source>
</evidence>
<dbReference type="Pfam" id="PF13520">
    <property type="entry name" value="AA_permease_2"/>
    <property type="match status" value="1"/>
</dbReference>
<evidence type="ECO:0000256" key="5">
    <source>
        <dbReference type="ARBA" id="ARBA00023136"/>
    </source>
</evidence>
<protein>
    <submittedName>
        <fullName evidence="7">APC family permease</fullName>
    </submittedName>
</protein>
<feature type="transmembrane region" description="Helical" evidence="6">
    <location>
        <begin position="175"/>
        <end position="197"/>
    </location>
</feature>
<dbReference type="InterPro" id="IPR050367">
    <property type="entry name" value="APC_superfamily"/>
</dbReference>
<feature type="transmembrane region" description="Helical" evidence="6">
    <location>
        <begin position="342"/>
        <end position="365"/>
    </location>
</feature>
<keyword evidence="3 6" id="KW-0812">Transmembrane</keyword>
<feature type="transmembrane region" description="Helical" evidence="6">
    <location>
        <begin position="22"/>
        <end position="45"/>
    </location>
</feature>
<evidence type="ECO:0000313" key="7">
    <source>
        <dbReference type="EMBL" id="HIX01014.1"/>
    </source>
</evidence>
<feature type="transmembrane region" description="Helical" evidence="6">
    <location>
        <begin position="245"/>
        <end position="268"/>
    </location>
</feature>
<evidence type="ECO:0000256" key="1">
    <source>
        <dbReference type="ARBA" id="ARBA00004651"/>
    </source>
</evidence>
<dbReference type="AlphaFoldDB" id="A0A9D2A8U5"/>
<feature type="transmembrane region" description="Helical" evidence="6">
    <location>
        <begin position="203"/>
        <end position="225"/>
    </location>
</feature>
<dbReference type="PANTHER" id="PTHR42770">
    <property type="entry name" value="AMINO ACID TRANSPORTER-RELATED"/>
    <property type="match status" value="1"/>
</dbReference>
<feature type="transmembrane region" description="Helical" evidence="6">
    <location>
        <begin position="371"/>
        <end position="390"/>
    </location>
</feature>
<feature type="transmembrane region" description="Helical" evidence="6">
    <location>
        <begin position="411"/>
        <end position="432"/>
    </location>
</feature>
<dbReference type="InterPro" id="IPR002293">
    <property type="entry name" value="AA/rel_permease1"/>
</dbReference>